<dbReference type="AlphaFoldDB" id="A0A4S5E400"/>
<dbReference type="Proteomes" id="UP000305233">
    <property type="component" value="Unassembled WGS sequence"/>
</dbReference>
<organism evidence="2 3">
    <name type="scientific">Arthrobacter echini</name>
    <dbReference type="NCBI Taxonomy" id="1529066"/>
    <lineage>
        <taxon>Bacteria</taxon>
        <taxon>Bacillati</taxon>
        <taxon>Actinomycetota</taxon>
        <taxon>Actinomycetes</taxon>
        <taxon>Micrococcales</taxon>
        <taxon>Micrococcaceae</taxon>
        <taxon>Arthrobacter</taxon>
    </lineage>
</organism>
<keyword evidence="1" id="KW-0812">Transmembrane</keyword>
<sequence length="174" mass="18268">MARRAAQPAGVRAVPDRGGLLPLWTVRCTAALVAVLLGAVVWGGSAWLALPLVVAVVAAVLPSTGLVCLSLLLLVVPYAVSTPSGWPWLPVFVAGLHLLFVLYLLLLPLPRHGWISLLALRELALSYLRIQAVAQPVAVLALLLDDDGSNLAVVIAGVAAVSGWSLWLVGRTPR</sequence>
<protein>
    <submittedName>
        <fullName evidence="2">Uncharacterized protein</fullName>
    </submittedName>
</protein>
<feature type="transmembrane region" description="Helical" evidence="1">
    <location>
        <begin position="49"/>
        <end position="80"/>
    </location>
</feature>
<keyword evidence="3" id="KW-1185">Reference proteome</keyword>
<proteinExistence type="predicted"/>
<evidence type="ECO:0000313" key="2">
    <source>
        <dbReference type="EMBL" id="THJ66174.1"/>
    </source>
</evidence>
<feature type="transmembrane region" description="Helical" evidence="1">
    <location>
        <begin position="20"/>
        <end position="42"/>
    </location>
</feature>
<keyword evidence="1" id="KW-0472">Membrane</keyword>
<comment type="caution">
    <text evidence="2">The sequence shown here is derived from an EMBL/GenBank/DDBJ whole genome shotgun (WGS) entry which is preliminary data.</text>
</comment>
<dbReference type="EMBL" id="SSWH01000007">
    <property type="protein sequence ID" value="THJ66174.1"/>
    <property type="molecule type" value="Genomic_DNA"/>
</dbReference>
<accession>A0A4S5E400</accession>
<name>A0A4S5E400_9MICC</name>
<keyword evidence="1" id="KW-1133">Transmembrane helix</keyword>
<feature type="transmembrane region" description="Helical" evidence="1">
    <location>
        <begin position="150"/>
        <end position="169"/>
    </location>
</feature>
<reference evidence="2 3" key="1">
    <citation type="submission" date="2019-04" db="EMBL/GenBank/DDBJ databases">
        <authorList>
            <person name="Liu Q."/>
            <person name="Xin Y.-H."/>
        </authorList>
    </citation>
    <scope>NUCLEOTIDE SEQUENCE [LARGE SCALE GENOMIC DNA]</scope>
    <source>
        <strain evidence="2 3">AM23</strain>
    </source>
</reference>
<evidence type="ECO:0000256" key="1">
    <source>
        <dbReference type="SAM" id="Phobius"/>
    </source>
</evidence>
<dbReference type="RefSeq" id="WP_136454245.1">
    <property type="nucleotide sequence ID" value="NZ_SSWH01000007.1"/>
</dbReference>
<gene>
    <name evidence="2" type="ORF">E8P82_09200</name>
</gene>
<evidence type="ECO:0000313" key="3">
    <source>
        <dbReference type="Proteomes" id="UP000305233"/>
    </source>
</evidence>
<feature type="transmembrane region" description="Helical" evidence="1">
    <location>
        <begin position="86"/>
        <end position="106"/>
    </location>
</feature>